<dbReference type="PANTHER" id="PTHR33406">
    <property type="entry name" value="MEMBRANE PROTEIN MJ1562-RELATED"/>
    <property type="match status" value="1"/>
</dbReference>
<feature type="transmembrane region" description="Helical" evidence="7">
    <location>
        <begin position="413"/>
        <end position="431"/>
    </location>
</feature>
<comment type="caution">
    <text evidence="9">The sequence shown here is derived from an EMBL/GenBank/DDBJ whole genome shotgun (WGS) entry which is preliminary data.</text>
</comment>
<name>A0A1V4QGL6_UNCW3</name>
<feature type="transmembrane region" description="Helical" evidence="7">
    <location>
        <begin position="334"/>
        <end position="354"/>
    </location>
</feature>
<evidence type="ECO:0000256" key="6">
    <source>
        <dbReference type="ARBA" id="ARBA00023136"/>
    </source>
</evidence>
<comment type="subcellular location">
    <subcellularLocation>
        <location evidence="1">Cell membrane</location>
        <topology evidence="1">Multi-pass membrane protein</topology>
    </subcellularLocation>
</comment>
<evidence type="ECO:0000256" key="7">
    <source>
        <dbReference type="SAM" id="Phobius"/>
    </source>
</evidence>
<dbReference type="EMBL" id="MUKB01000035">
    <property type="protein sequence ID" value="OPX18151.1"/>
    <property type="molecule type" value="Genomic_DNA"/>
</dbReference>
<gene>
    <name evidence="9" type="ORF">BXT86_02685</name>
</gene>
<feature type="domain" description="SSD" evidence="8">
    <location>
        <begin position="267"/>
        <end position="389"/>
    </location>
</feature>
<dbReference type="SUPFAM" id="SSF82866">
    <property type="entry name" value="Multidrug efflux transporter AcrB transmembrane domain"/>
    <property type="match status" value="1"/>
</dbReference>
<reference evidence="10" key="1">
    <citation type="submission" date="2017-01" db="EMBL/GenBank/DDBJ databases">
        <title>Novel pathways for hydrocarbon cycling and metabolic interdependencies in hydrothermal sediment communities.</title>
        <authorList>
            <person name="Dombrowski N."/>
            <person name="Seitz K."/>
            <person name="Teske A."/>
            <person name="Baker B."/>
        </authorList>
    </citation>
    <scope>NUCLEOTIDE SEQUENCE [LARGE SCALE GENOMIC DNA]</scope>
</reference>
<dbReference type="PANTHER" id="PTHR33406:SF6">
    <property type="entry name" value="MEMBRANE PROTEIN YDGH-RELATED"/>
    <property type="match status" value="1"/>
</dbReference>
<dbReference type="Pfam" id="PF03176">
    <property type="entry name" value="MMPL"/>
    <property type="match status" value="1"/>
</dbReference>
<comment type="similarity">
    <text evidence="2">Belongs to the resistance-nodulation-cell division (RND) (TC 2.A.6) family. MmpL subfamily.</text>
</comment>
<accession>A0A1V4QGL6</accession>
<feature type="transmembrane region" description="Helical" evidence="7">
    <location>
        <begin position="38"/>
        <end position="57"/>
    </location>
</feature>
<evidence type="ECO:0000259" key="8">
    <source>
        <dbReference type="PROSITE" id="PS50156"/>
    </source>
</evidence>
<dbReference type="PROSITE" id="PS50156">
    <property type="entry name" value="SSD"/>
    <property type="match status" value="1"/>
</dbReference>
<dbReference type="Gene3D" id="1.20.1640.10">
    <property type="entry name" value="Multidrug efflux transporter AcrB transmembrane domain"/>
    <property type="match status" value="1"/>
</dbReference>
<keyword evidence="6 7" id="KW-0472">Membrane</keyword>
<proteinExistence type="inferred from homology"/>
<dbReference type="Proteomes" id="UP000191663">
    <property type="component" value="Unassembled WGS sequence"/>
</dbReference>
<feature type="transmembrane region" description="Helical" evidence="7">
    <location>
        <begin position="263"/>
        <end position="282"/>
    </location>
</feature>
<dbReference type="InterPro" id="IPR004869">
    <property type="entry name" value="MMPL_dom"/>
</dbReference>
<dbReference type="InterPro" id="IPR050545">
    <property type="entry name" value="Mycobact_MmpL"/>
</dbReference>
<evidence type="ECO:0000256" key="2">
    <source>
        <dbReference type="ARBA" id="ARBA00010157"/>
    </source>
</evidence>
<organism evidence="9 10">
    <name type="scientific">candidate division WOR-3 bacterium 4484_100</name>
    <dbReference type="NCBI Taxonomy" id="1936077"/>
    <lineage>
        <taxon>Bacteria</taxon>
        <taxon>Bacteria division WOR-3</taxon>
    </lineage>
</organism>
<keyword evidence="4 7" id="KW-0812">Transmembrane</keyword>
<evidence type="ECO:0000313" key="10">
    <source>
        <dbReference type="Proteomes" id="UP000191663"/>
    </source>
</evidence>
<sequence>MVCKRDKKFFMAIRTKNPNSQLVHKSILSGAARFVLKVHKLIVIGTIVITLFLGYSLKNLKINPDIMSYMPEDDPLVKNFDYVGDLFGGNMMAMIVLEADDIFNHQTLKQIAELTEKIQGLDGVQSVTSLTNILNIEASDEGLEIGPLIDPDNLPETAQELAALKQYTLSRDMYQGNIISRDGKETIIICRLNRNGNQIEIARNLKKVVQQLNMRENVYYGGQPFLLLGISDMIIHDLKFLIPLVFLFILITLGIGFQNIPGVILPLLSVSLSTIWTLGIMAMLKVPITIISDIIPVVLFAVGSAYSIHVVTHFQELKYSKDRLKGAVTALTNVGIPVILAGATTILGFISFIFGSYLTAIKQFGIFCSLGILFSLIISLTFIPALIYWSNPRGLKKKKSFGLKTGRLILKEHRLITVAGLLVMMTAGLGIPEIERKVDILNYFRPETDFRRTEMVIQEKFGGSTPIQILVKGEIEAPSTLIRMKKIETFLDSFPDIHNTQSVADLIEWMNEVMGEGRRIPQDRAKVSNLFL</sequence>
<feature type="transmembrane region" description="Helical" evidence="7">
    <location>
        <begin position="294"/>
        <end position="314"/>
    </location>
</feature>
<keyword evidence="3" id="KW-1003">Cell membrane</keyword>
<feature type="transmembrane region" description="Helical" evidence="7">
    <location>
        <begin position="240"/>
        <end position="257"/>
    </location>
</feature>
<dbReference type="AlphaFoldDB" id="A0A1V4QGL6"/>
<dbReference type="InterPro" id="IPR000731">
    <property type="entry name" value="SSD"/>
</dbReference>
<evidence type="ECO:0000256" key="4">
    <source>
        <dbReference type="ARBA" id="ARBA00022692"/>
    </source>
</evidence>
<feature type="transmembrane region" description="Helical" evidence="7">
    <location>
        <begin position="366"/>
        <end position="389"/>
    </location>
</feature>
<dbReference type="GO" id="GO:0005886">
    <property type="term" value="C:plasma membrane"/>
    <property type="evidence" value="ECO:0007669"/>
    <property type="project" value="UniProtKB-SubCell"/>
</dbReference>
<evidence type="ECO:0000313" key="9">
    <source>
        <dbReference type="EMBL" id="OPX18151.1"/>
    </source>
</evidence>
<evidence type="ECO:0000256" key="5">
    <source>
        <dbReference type="ARBA" id="ARBA00022989"/>
    </source>
</evidence>
<keyword evidence="5 7" id="KW-1133">Transmembrane helix</keyword>
<evidence type="ECO:0000256" key="1">
    <source>
        <dbReference type="ARBA" id="ARBA00004651"/>
    </source>
</evidence>
<protein>
    <recommendedName>
        <fullName evidence="8">SSD domain-containing protein</fullName>
    </recommendedName>
</protein>
<evidence type="ECO:0000256" key="3">
    <source>
        <dbReference type="ARBA" id="ARBA00022475"/>
    </source>
</evidence>